<comment type="catalytic activity">
    <reaction evidence="8">
        <text>L-threonyl-[protein] + ATP = O-phospho-L-threonyl-[protein] + ADP + H(+)</text>
        <dbReference type="Rhea" id="RHEA:46608"/>
        <dbReference type="Rhea" id="RHEA-COMP:11060"/>
        <dbReference type="Rhea" id="RHEA-COMP:11605"/>
        <dbReference type="ChEBI" id="CHEBI:15378"/>
        <dbReference type="ChEBI" id="CHEBI:30013"/>
        <dbReference type="ChEBI" id="CHEBI:30616"/>
        <dbReference type="ChEBI" id="CHEBI:61977"/>
        <dbReference type="ChEBI" id="CHEBI:456216"/>
        <dbReference type="EC" id="2.7.12.2"/>
    </reaction>
</comment>
<reference evidence="14 15" key="1">
    <citation type="journal article" date="2010" name="Cell">
        <title>The genome of Naegleria gruberi illuminates early eukaryotic versatility.</title>
        <authorList>
            <person name="Fritz-Laylin L.K."/>
            <person name="Prochnik S.E."/>
            <person name="Ginger M.L."/>
            <person name="Dacks J.B."/>
            <person name="Carpenter M.L."/>
            <person name="Field M.C."/>
            <person name="Kuo A."/>
            <person name="Paredez A."/>
            <person name="Chapman J."/>
            <person name="Pham J."/>
            <person name="Shu S."/>
            <person name="Neupane R."/>
            <person name="Cipriano M."/>
            <person name="Mancuso J."/>
            <person name="Tu H."/>
            <person name="Salamov A."/>
            <person name="Lindquist E."/>
            <person name="Shapiro H."/>
            <person name="Lucas S."/>
            <person name="Grigoriev I.V."/>
            <person name="Cande W.Z."/>
            <person name="Fulton C."/>
            <person name="Rokhsar D.S."/>
            <person name="Dawson S.C."/>
        </authorList>
    </citation>
    <scope>NUCLEOTIDE SEQUENCE [LARGE SCALE GENOMIC DNA]</scope>
    <source>
        <strain evidence="14 15">NEG-M</strain>
    </source>
</reference>
<dbReference type="Pfam" id="PF00069">
    <property type="entry name" value="Pkinase"/>
    <property type="match status" value="1"/>
</dbReference>
<dbReference type="SUPFAM" id="SSF56112">
    <property type="entry name" value="Protein kinase-like (PK-like)"/>
    <property type="match status" value="1"/>
</dbReference>
<sequence>MSAFDDSTFGDQQEQKQQPLGKPMIAYGLDNFRCDSDDEEEKAPVVAAHKPATGFRNTNFVSNLILRVETHLDLTTPVSGSKALKGSSFGETQSYYIGPNGLIFNDDDTSNEAKKQMNIPYDDLECFKLGTLGSGSFGTVVLAKHKQTGQKFALKTIREKKGENPFGDDESDQNKLIWAEFKAIYESDHPNLLKVYNCYFKDLCFYMLLDYCNCGSLKDVFKVTEGTTERMMSVIVEKILKGLQYLQKEKHIVHRDIKPENILVDYDQNTQKAEVKIGDFGLCGHKKESNKDIGKTMFSTVNGTKIYLSPERLQGYSYNYNSDIWSLGVLTIELMTGVHPLSTLTTLSHFDIVDKLENIQNELLQILNNYDATLKPEKKLSAEFKDFILKCCEPTKDKRPFAEELLTHPWIMKFKDGKDNEQLFSLWLKQFFIKKKAVTK</sequence>
<dbReference type="EC" id="2.7.12.2" evidence="6"/>
<dbReference type="SMART" id="SM00220">
    <property type="entry name" value="S_TKc"/>
    <property type="match status" value="1"/>
</dbReference>
<dbReference type="InterPro" id="IPR000719">
    <property type="entry name" value="Prot_kinase_dom"/>
</dbReference>
<dbReference type="Gene3D" id="1.10.510.10">
    <property type="entry name" value="Transferase(Phosphotransferase) domain 1"/>
    <property type="match status" value="1"/>
</dbReference>
<keyword evidence="15" id="KW-1185">Reference proteome</keyword>
<evidence type="ECO:0000256" key="9">
    <source>
        <dbReference type="ARBA" id="ARBA00051693"/>
    </source>
</evidence>
<dbReference type="PANTHER" id="PTHR48013:SF9">
    <property type="entry name" value="DUAL SPECIFICITY MITOGEN-ACTIVATED PROTEIN KINASE KINASE 5"/>
    <property type="match status" value="1"/>
</dbReference>
<dbReference type="EMBL" id="GG738902">
    <property type="protein sequence ID" value="EFC39151.1"/>
    <property type="molecule type" value="Genomic_DNA"/>
</dbReference>
<dbReference type="InterPro" id="IPR008271">
    <property type="entry name" value="Ser/Thr_kinase_AS"/>
</dbReference>
<evidence type="ECO:0000256" key="1">
    <source>
        <dbReference type="ARBA" id="ARBA00022679"/>
    </source>
</evidence>
<dbReference type="GO" id="GO:0004708">
    <property type="term" value="F:MAP kinase kinase activity"/>
    <property type="evidence" value="ECO:0007669"/>
    <property type="project" value="UniProtKB-EC"/>
</dbReference>
<evidence type="ECO:0000256" key="7">
    <source>
        <dbReference type="ARBA" id="ARBA00049014"/>
    </source>
</evidence>
<dbReference type="GeneID" id="8858122"/>
<evidence type="ECO:0000256" key="5">
    <source>
        <dbReference type="ARBA" id="ARBA00038035"/>
    </source>
</evidence>
<evidence type="ECO:0000256" key="8">
    <source>
        <dbReference type="ARBA" id="ARBA00049299"/>
    </source>
</evidence>
<dbReference type="InterPro" id="IPR011009">
    <property type="entry name" value="Kinase-like_dom_sf"/>
</dbReference>
<proteinExistence type="inferred from homology"/>
<comment type="catalytic activity">
    <reaction evidence="7">
        <text>L-seryl-[protein] + ATP = O-phospho-L-seryl-[protein] + ADP + H(+)</text>
        <dbReference type="Rhea" id="RHEA:17989"/>
        <dbReference type="Rhea" id="RHEA-COMP:9863"/>
        <dbReference type="Rhea" id="RHEA-COMP:11604"/>
        <dbReference type="ChEBI" id="CHEBI:15378"/>
        <dbReference type="ChEBI" id="CHEBI:29999"/>
        <dbReference type="ChEBI" id="CHEBI:30616"/>
        <dbReference type="ChEBI" id="CHEBI:83421"/>
        <dbReference type="ChEBI" id="CHEBI:456216"/>
        <dbReference type="EC" id="2.7.12.2"/>
    </reaction>
</comment>
<comment type="catalytic activity">
    <reaction evidence="9">
        <text>L-tyrosyl-[protein] + ATP = O-phospho-L-tyrosyl-[protein] + ADP + H(+)</text>
        <dbReference type="Rhea" id="RHEA:10596"/>
        <dbReference type="Rhea" id="RHEA-COMP:10136"/>
        <dbReference type="Rhea" id="RHEA-COMP:20101"/>
        <dbReference type="ChEBI" id="CHEBI:15378"/>
        <dbReference type="ChEBI" id="CHEBI:30616"/>
        <dbReference type="ChEBI" id="CHEBI:46858"/>
        <dbReference type="ChEBI" id="CHEBI:61978"/>
        <dbReference type="ChEBI" id="CHEBI:456216"/>
        <dbReference type="EC" id="2.7.12.2"/>
    </reaction>
</comment>
<dbReference type="PANTHER" id="PTHR48013">
    <property type="entry name" value="DUAL SPECIFICITY MITOGEN-ACTIVATED PROTEIN KINASE KINASE 5-RELATED"/>
    <property type="match status" value="1"/>
</dbReference>
<dbReference type="GO" id="GO:0005524">
    <property type="term" value="F:ATP binding"/>
    <property type="evidence" value="ECO:0007669"/>
    <property type="project" value="UniProtKB-UniRule"/>
</dbReference>
<keyword evidence="2 10" id="KW-0547">Nucleotide-binding</keyword>
<keyword evidence="11 14" id="KW-0723">Serine/threonine-protein kinase</keyword>
<evidence type="ECO:0000256" key="11">
    <source>
        <dbReference type="RuleBase" id="RU000304"/>
    </source>
</evidence>
<organism evidence="15">
    <name type="scientific">Naegleria gruberi</name>
    <name type="common">Amoeba</name>
    <dbReference type="NCBI Taxonomy" id="5762"/>
    <lineage>
        <taxon>Eukaryota</taxon>
        <taxon>Discoba</taxon>
        <taxon>Heterolobosea</taxon>
        <taxon>Tetramitia</taxon>
        <taxon>Eutetramitia</taxon>
        <taxon>Vahlkampfiidae</taxon>
        <taxon>Naegleria</taxon>
    </lineage>
</organism>
<evidence type="ECO:0000259" key="13">
    <source>
        <dbReference type="PROSITE" id="PS50011"/>
    </source>
</evidence>
<accession>D2VVR3</accession>
<feature type="region of interest" description="Disordered" evidence="12">
    <location>
        <begin position="1"/>
        <end position="22"/>
    </location>
</feature>
<evidence type="ECO:0000256" key="4">
    <source>
        <dbReference type="ARBA" id="ARBA00022840"/>
    </source>
</evidence>
<feature type="compositionally biased region" description="Polar residues" evidence="12">
    <location>
        <begin position="9"/>
        <end position="18"/>
    </location>
</feature>
<dbReference type="KEGG" id="ngr:NAEGRDRAFT_59359"/>
<dbReference type="InParanoid" id="D2VVR3"/>
<dbReference type="VEuPathDB" id="AmoebaDB:NAEGRDRAFT_59359"/>
<comment type="similarity">
    <text evidence="5">Belongs to the protein kinase superfamily. STE Ser/Thr protein kinase family. MAP kinase kinase subfamily.</text>
</comment>
<evidence type="ECO:0000256" key="10">
    <source>
        <dbReference type="PROSITE-ProRule" id="PRU10141"/>
    </source>
</evidence>
<evidence type="ECO:0000256" key="6">
    <source>
        <dbReference type="ARBA" id="ARBA00038999"/>
    </source>
</evidence>
<gene>
    <name evidence="14" type="ORF">NAEGRDRAFT_59359</name>
</gene>
<evidence type="ECO:0000256" key="3">
    <source>
        <dbReference type="ARBA" id="ARBA00022777"/>
    </source>
</evidence>
<evidence type="ECO:0000256" key="2">
    <source>
        <dbReference type="ARBA" id="ARBA00022741"/>
    </source>
</evidence>
<dbReference type="RefSeq" id="XP_002671895.1">
    <property type="nucleotide sequence ID" value="XM_002671849.1"/>
</dbReference>
<feature type="binding site" evidence="10">
    <location>
        <position position="155"/>
    </location>
    <ligand>
        <name>ATP</name>
        <dbReference type="ChEBI" id="CHEBI:30616"/>
    </ligand>
</feature>
<dbReference type="PROSITE" id="PS50011">
    <property type="entry name" value="PROTEIN_KINASE_DOM"/>
    <property type="match status" value="1"/>
</dbReference>
<keyword evidence="3 14" id="KW-0418">Kinase</keyword>
<dbReference type="PROSITE" id="PS00108">
    <property type="entry name" value="PROTEIN_KINASE_ST"/>
    <property type="match status" value="1"/>
</dbReference>
<keyword evidence="4 10" id="KW-0067">ATP-binding</keyword>
<feature type="domain" description="Protein kinase" evidence="13">
    <location>
        <begin position="126"/>
        <end position="411"/>
    </location>
</feature>
<protein>
    <recommendedName>
        <fullName evidence="6">mitogen-activated protein kinase kinase</fullName>
        <ecNumber evidence="6">2.7.12.2</ecNumber>
    </recommendedName>
</protein>
<evidence type="ECO:0000313" key="14">
    <source>
        <dbReference type="EMBL" id="EFC39151.1"/>
    </source>
</evidence>
<dbReference type="InterPro" id="IPR017441">
    <property type="entry name" value="Protein_kinase_ATP_BS"/>
</dbReference>
<dbReference type="AlphaFoldDB" id="D2VVR3"/>
<dbReference type="OrthoDB" id="248923at2759"/>
<evidence type="ECO:0000313" key="15">
    <source>
        <dbReference type="Proteomes" id="UP000006671"/>
    </source>
</evidence>
<keyword evidence="1" id="KW-0808">Transferase</keyword>
<dbReference type="STRING" id="5762.D2VVR3"/>
<dbReference type="Proteomes" id="UP000006671">
    <property type="component" value="Unassembled WGS sequence"/>
</dbReference>
<dbReference type="PROSITE" id="PS00107">
    <property type="entry name" value="PROTEIN_KINASE_ATP"/>
    <property type="match status" value="1"/>
</dbReference>
<name>D2VVR3_NAEGR</name>
<dbReference type="GO" id="GO:0004674">
    <property type="term" value="F:protein serine/threonine kinase activity"/>
    <property type="evidence" value="ECO:0007669"/>
    <property type="project" value="UniProtKB-KW"/>
</dbReference>
<dbReference type="OMA" id="TTERMMS"/>
<dbReference type="eggNOG" id="KOG0581">
    <property type="taxonomic scope" value="Eukaryota"/>
</dbReference>
<evidence type="ECO:0000256" key="12">
    <source>
        <dbReference type="SAM" id="MobiDB-lite"/>
    </source>
</evidence>